<name>A0A5Q0M8G9_VARPD</name>
<dbReference type="AlphaFoldDB" id="A0A5Q0M8G9"/>
<dbReference type="InterPro" id="IPR031982">
    <property type="entry name" value="PilE-like"/>
</dbReference>
<gene>
    <name evidence="2" type="ORF">GFK26_24715</name>
</gene>
<keyword evidence="1" id="KW-0812">Transmembrane</keyword>
<dbReference type="Proteomes" id="UP000326780">
    <property type="component" value="Chromosome"/>
</dbReference>
<dbReference type="PANTHER" id="PTHR30093:SF47">
    <property type="entry name" value="TYPE IV PILUS NON-CORE MINOR PILIN PILE"/>
    <property type="match status" value="1"/>
</dbReference>
<evidence type="ECO:0000313" key="2">
    <source>
        <dbReference type="EMBL" id="QFZ85743.1"/>
    </source>
</evidence>
<dbReference type="GO" id="GO:0043683">
    <property type="term" value="P:type IV pilus assembly"/>
    <property type="evidence" value="ECO:0007669"/>
    <property type="project" value="InterPro"/>
</dbReference>
<dbReference type="RefSeq" id="WP_153284285.1">
    <property type="nucleotide sequence ID" value="NZ_CP045644.1"/>
</dbReference>
<reference evidence="2 3" key="1">
    <citation type="submission" date="2019-10" db="EMBL/GenBank/DDBJ databases">
        <title>Complete genome sequence of Variovorax paradoxus 5C-2.</title>
        <authorList>
            <person name="Gogoleva N.E."/>
            <person name="Balkin A.S."/>
        </authorList>
    </citation>
    <scope>NUCLEOTIDE SEQUENCE [LARGE SCALE GENOMIC DNA]</scope>
    <source>
        <strain evidence="2 3">5C-2</strain>
    </source>
</reference>
<dbReference type="NCBIfam" id="TIGR02532">
    <property type="entry name" value="IV_pilin_GFxxxE"/>
    <property type="match status" value="1"/>
</dbReference>
<dbReference type="InterPro" id="IPR012902">
    <property type="entry name" value="N_methyl_site"/>
</dbReference>
<proteinExistence type="predicted"/>
<keyword evidence="1" id="KW-1133">Transmembrane helix</keyword>
<dbReference type="Pfam" id="PF16732">
    <property type="entry name" value="ComP_DUS"/>
    <property type="match status" value="1"/>
</dbReference>
<dbReference type="PANTHER" id="PTHR30093">
    <property type="entry name" value="GENERAL SECRETION PATHWAY PROTEIN G"/>
    <property type="match status" value="1"/>
</dbReference>
<evidence type="ECO:0000256" key="1">
    <source>
        <dbReference type="SAM" id="Phobius"/>
    </source>
</evidence>
<dbReference type="PROSITE" id="PS00409">
    <property type="entry name" value="PROKAR_NTER_METHYL"/>
    <property type="match status" value="1"/>
</dbReference>
<dbReference type="Gene3D" id="3.30.700.10">
    <property type="entry name" value="Glycoprotein, Type 4 Pilin"/>
    <property type="match status" value="1"/>
</dbReference>
<dbReference type="SUPFAM" id="SSF54523">
    <property type="entry name" value="Pili subunits"/>
    <property type="match status" value="1"/>
</dbReference>
<sequence>MKHPRSVFSHARRGFTLIEVMVVVAIVAILAAIALPNYQEHVRRSKRAEAQGLLMEAAQYMQRHYSANDRYTAVAGKITVEAEQKIGNDSMLPAALRQSPRSGAAANYTFSVVARDNPPSYTLKATGTGSMSRDRCGTQTLNSLGAKGVTDQATGLGATDCWR</sequence>
<protein>
    <submittedName>
        <fullName evidence="2">Prepilin-type N-terminal cleavage/methylation domain-containing protein</fullName>
    </submittedName>
</protein>
<accession>A0A5Q0M8G9</accession>
<organism evidence="2 3">
    <name type="scientific">Variovorax paradoxus</name>
    <dbReference type="NCBI Taxonomy" id="34073"/>
    <lineage>
        <taxon>Bacteria</taxon>
        <taxon>Pseudomonadati</taxon>
        <taxon>Pseudomonadota</taxon>
        <taxon>Betaproteobacteria</taxon>
        <taxon>Burkholderiales</taxon>
        <taxon>Comamonadaceae</taxon>
        <taxon>Variovorax</taxon>
    </lineage>
</organism>
<keyword evidence="1" id="KW-0472">Membrane</keyword>
<dbReference type="Pfam" id="PF07963">
    <property type="entry name" value="N_methyl"/>
    <property type="match status" value="1"/>
</dbReference>
<evidence type="ECO:0000313" key="3">
    <source>
        <dbReference type="Proteomes" id="UP000326780"/>
    </source>
</evidence>
<dbReference type="InterPro" id="IPR045584">
    <property type="entry name" value="Pilin-like"/>
</dbReference>
<feature type="transmembrane region" description="Helical" evidence="1">
    <location>
        <begin position="20"/>
        <end position="38"/>
    </location>
</feature>
<dbReference type="EMBL" id="CP045644">
    <property type="protein sequence ID" value="QFZ85743.1"/>
    <property type="molecule type" value="Genomic_DNA"/>
</dbReference>